<evidence type="ECO:0000313" key="3">
    <source>
        <dbReference type="Proteomes" id="UP000321234"/>
    </source>
</evidence>
<comment type="caution">
    <text evidence="2">The sequence shown here is derived from an EMBL/GenBank/DDBJ whole genome shotgun (WGS) entry which is preliminary data.</text>
</comment>
<dbReference type="EMBL" id="VKAC01000003">
    <property type="protein sequence ID" value="TXR57098.1"/>
    <property type="molecule type" value="Genomic_DNA"/>
</dbReference>
<dbReference type="AlphaFoldDB" id="A0A5C8ZIU8"/>
<proteinExistence type="predicted"/>
<gene>
    <name evidence="2" type="ORF">FMM08_06415</name>
</gene>
<dbReference type="Pfam" id="PF04480">
    <property type="entry name" value="DUF559"/>
    <property type="match status" value="1"/>
</dbReference>
<evidence type="ECO:0000313" key="2">
    <source>
        <dbReference type="EMBL" id="TXR57098.1"/>
    </source>
</evidence>
<accession>A0A5C8ZIU8</accession>
<sequence>MPVVSLEGAVVEGWPLLTGSDQRAPAIVAVRRRTTTAARVREELARHPRLPGRAGLEDLLAKVDAGCRSELELWGYERVFTGQPFADLERQVPVVVDGSAFVLDCSDRRAMLAVELDGRQYHDGPWQRERDLARDAAVAELGILTVRYAHRRLTREPAVCREQVLRLVAVRRQQLGT</sequence>
<feature type="domain" description="DUF559" evidence="1">
    <location>
        <begin position="88"/>
        <end position="166"/>
    </location>
</feature>
<dbReference type="RefSeq" id="WP_147925519.1">
    <property type="nucleotide sequence ID" value="NZ_VKAC01000003.1"/>
</dbReference>
<keyword evidence="3" id="KW-1185">Reference proteome</keyword>
<organism evidence="2 3">
    <name type="scientific">Quadrisphaera setariae</name>
    <dbReference type="NCBI Taxonomy" id="2593304"/>
    <lineage>
        <taxon>Bacteria</taxon>
        <taxon>Bacillati</taxon>
        <taxon>Actinomycetota</taxon>
        <taxon>Actinomycetes</taxon>
        <taxon>Kineosporiales</taxon>
        <taxon>Kineosporiaceae</taxon>
        <taxon>Quadrisphaera</taxon>
    </lineage>
</organism>
<reference evidence="2 3" key="1">
    <citation type="submission" date="2019-07" db="EMBL/GenBank/DDBJ databases">
        <title>Quadrisphaera sp. strain DD2A genome sequencing and assembly.</title>
        <authorList>
            <person name="Kim I."/>
        </authorList>
    </citation>
    <scope>NUCLEOTIDE SEQUENCE [LARGE SCALE GENOMIC DNA]</scope>
    <source>
        <strain evidence="2 3">DD2A</strain>
    </source>
</reference>
<dbReference type="Gene3D" id="3.40.960.10">
    <property type="entry name" value="VSR Endonuclease"/>
    <property type="match status" value="1"/>
</dbReference>
<dbReference type="OrthoDB" id="5243722at2"/>
<dbReference type="Proteomes" id="UP000321234">
    <property type="component" value="Unassembled WGS sequence"/>
</dbReference>
<dbReference type="InterPro" id="IPR007569">
    <property type="entry name" value="DUF559"/>
</dbReference>
<protein>
    <submittedName>
        <fullName evidence="2">DUF559 domain-containing protein</fullName>
    </submittedName>
</protein>
<name>A0A5C8ZIU8_9ACTN</name>
<evidence type="ECO:0000259" key="1">
    <source>
        <dbReference type="Pfam" id="PF04480"/>
    </source>
</evidence>